<accession>A0ACB5TD70</accession>
<organism evidence="1 2">
    <name type="scientific">Ambrosiozyma monospora</name>
    <name type="common">Yeast</name>
    <name type="synonym">Endomycopsis monosporus</name>
    <dbReference type="NCBI Taxonomy" id="43982"/>
    <lineage>
        <taxon>Eukaryota</taxon>
        <taxon>Fungi</taxon>
        <taxon>Dikarya</taxon>
        <taxon>Ascomycota</taxon>
        <taxon>Saccharomycotina</taxon>
        <taxon>Pichiomycetes</taxon>
        <taxon>Pichiales</taxon>
        <taxon>Pichiaceae</taxon>
        <taxon>Ambrosiozyma</taxon>
    </lineage>
</organism>
<name>A0ACB5TD70_AMBMO</name>
<evidence type="ECO:0000313" key="2">
    <source>
        <dbReference type="Proteomes" id="UP001165064"/>
    </source>
</evidence>
<evidence type="ECO:0000313" key="1">
    <source>
        <dbReference type="EMBL" id="GME86023.1"/>
    </source>
</evidence>
<proteinExistence type="predicted"/>
<dbReference type="EMBL" id="BSXS01006718">
    <property type="protein sequence ID" value="GME86023.1"/>
    <property type="molecule type" value="Genomic_DNA"/>
</dbReference>
<reference evidence="1" key="1">
    <citation type="submission" date="2023-04" db="EMBL/GenBank/DDBJ databases">
        <title>Ambrosiozyma monospora NBRC 10751.</title>
        <authorList>
            <person name="Ichikawa N."/>
            <person name="Sato H."/>
            <person name="Tonouchi N."/>
        </authorList>
    </citation>
    <scope>NUCLEOTIDE SEQUENCE</scope>
    <source>
        <strain evidence="1">NBRC 10751</strain>
    </source>
</reference>
<dbReference type="Proteomes" id="UP001165064">
    <property type="component" value="Unassembled WGS sequence"/>
</dbReference>
<comment type="caution">
    <text evidence="1">The sequence shown here is derived from an EMBL/GenBank/DDBJ whole genome shotgun (WGS) entry which is preliminary data.</text>
</comment>
<keyword evidence="2" id="KW-1185">Reference proteome</keyword>
<protein>
    <submittedName>
        <fullName evidence="1">Unnamed protein product</fullName>
    </submittedName>
</protein>
<gene>
    <name evidence="1" type="ORF">Amon02_000783900</name>
</gene>
<sequence length="303" mass="33028">MIRLEEQIWKSWELFDVGNFDYPRKKAKKDTVNTSPLPRLQLPYASGSLQPQQNSSAESQETASSSTVPPPPLAPPLPSTNLFTNFLPFPTESSYTTGSTTGISQQFRSSSPSANKVSVDSSPETRKQYNDNKMSSSNRPQLHVVDSSVDAVGAAAAALLLPDFDNDQQLAHIHHAQLDQHLTQQLHGQLNELAANMKEDESTNDDDEDTGSLNGNDGDRQSDSDADGNDESLSTADVGGSLNIPDPNKICIHCGQSIHIDDLSINPATNTCSKCYDTLHSRDDDNDPNLFMNANAEDELKKN</sequence>